<evidence type="ECO:0000313" key="2">
    <source>
        <dbReference type="EMBL" id="PTQ32639.1"/>
    </source>
</evidence>
<dbReference type="Gramene" id="Mp1g09990.1">
    <property type="protein sequence ID" value="Mp1g09990.1.cds1"/>
    <property type="gene ID" value="Mp1g09990"/>
</dbReference>
<feature type="region of interest" description="Disordered" evidence="1">
    <location>
        <begin position="55"/>
        <end position="84"/>
    </location>
</feature>
<dbReference type="Proteomes" id="UP000244005">
    <property type="component" value="Unassembled WGS sequence"/>
</dbReference>
<dbReference type="EMBL" id="KZ772768">
    <property type="protein sequence ID" value="PTQ32639.1"/>
    <property type="molecule type" value="Genomic_DNA"/>
</dbReference>
<feature type="compositionally biased region" description="Acidic residues" evidence="1">
    <location>
        <begin position="161"/>
        <end position="170"/>
    </location>
</feature>
<gene>
    <name evidence="2" type="ORF">MARPO_0096s0002</name>
</gene>
<sequence length="183" mass="21150">MTRRHVGIDGVKVHAVMYYRPRMRALRSCCIHRFSENAKILQLWLNLTRPDLAREKKSGPCPNLAWQQQQHQHQQQQQQQQRSSRDIARLKEEILCDRWAGLSGSRKYLSVVTMSDNSVGVMPSRGSSRTRRGHLLAPWGRASGSLENTYGSLRTTRNTSDDDDDDDENETINDICCRELIWL</sequence>
<proteinExistence type="predicted"/>
<keyword evidence="3" id="KW-1185">Reference proteome</keyword>
<feature type="region of interest" description="Disordered" evidence="1">
    <location>
        <begin position="147"/>
        <end position="170"/>
    </location>
</feature>
<protein>
    <submittedName>
        <fullName evidence="2">Uncharacterized protein</fullName>
    </submittedName>
</protein>
<feature type="compositionally biased region" description="Polar residues" evidence="1">
    <location>
        <begin position="147"/>
        <end position="158"/>
    </location>
</feature>
<feature type="compositionally biased region" description="Low complexity" evidence="1">
    <location>
        <begin position="67"/>
        <end position="81"/>
    </location>
</feature>
<evidence type="ECO:0000256" key="1">
    <source>
        <dbReference type="SAM" id="MobiDB-lite"/>
    </source>
</evidence>
<dbReference type="AlphaFoldDB" id="A0A2R6WFK6"/>
<evidence type="ECO:0000313" key="3">
    <source>
        <dbReference type="Proteomes" id="UP000244005"/>
    </source>
</evidence>
<reference evidence="3" key="1">
    <citation type="journal article" date="2017" name="Cell">
        <title>Insights into land plant evolution garnered from the Marchantia polymorpha genome.</title>
        <authorList>
            <person name="Bowman J.L."/>
            <person name="Kohchi T."/>
            <person name="Yamato K.T."/>
            <person name="Jenkins J."/>
            <person name="Shu S."/>
            <person name="Ishizaki K."/>
            <person name="Yamaoka S."/>
            <person name="Nishihama R."/>
            <person name="Nakamura Y."/>
            <person name="Berger F."/>
            <person name="Adam C."/>
            <person name="Aki S.S."/>
            <person name="Althoff F."/>
            <person name="Araki T."/>
            <person name="Arteaga-Vazquez M.A."/>
            <person name="Balasubrmanian S."/>
            <person name="Barry K."/>
            <person name="Bauer D."/>
            <person name="Boehm C.R."/>
            <person name="Briginshaw L."/>
            <person name="Caballero-Perez J."/>
            <person name="Catarino B."/>
            <person name="Chen F."/>
            <person name="Chiyoda S."/>
            <person name="Chovatia M."/>
            <person name="Davies K.M."/>
            <person name="Delmans M."/>
            <person name="Demura T."/>
            <person name="Dierschke T."/>
            <person name="Dolan L."/>
            <person name="Dorantes-Acosta A.E."/>
            <person name="Eklund D.M."/>
            <person name="Florent S.N."/>
            <person name="Flores-Sandoval E."/>
            <person name="Fujiyama A."/>
            <person name="Fukuzawa H."/>
            <person name="Galik B."/>
            <person name="Grimanelli D."/>
            <person name="Grimwood J."/>
            <person name="Grossniklaus U."/>
            <person name="Hamada T."/>
            <person name="Haseloff J."/>
            <person name="Hetherington A.J."/>
            <person name="Higo A."/>
            <person name="Hirakawa Y."/>
            <person name="Hundley H.N."/>
            <person name="Ikeda Y."/>
            <person name="Inoue K."/>
            <person name="Inoue S.I."/>
            <person name="Ishida S."/>
            <person name="Jia Q."/>
            <person name="Kakita M."/>
            <person name="Kanazawa T."/>
            <person name="Kawai Y."/>
            <person name="Kawashima T."/>
            <person name="Kennedy M."/>
            <person name="Kinose K."/>
            <person name="Kinoshita T."/>
            <person name="Kohara Y."/>
            <person name="Koide E."/>
            <person name="Komatsu K."/>
            <person name="Kopischke S."/>
            <person name="Kubo M."/>
            <person name="Kyozuka J."/>
            <person name="Lagercrantz U."/>
            <person name="Lin S.S."/>
            <person name="Lindquist E."/>
            <person name="Lipzen A.M."/>
            <person name="Lu C.W."/>
            <person name="De Luna E."/>
            <person name="Martienssen R.A."/>
            <person name="Minamino N."/>
            <person name="Mizutani M."/>
            <person name="Mizutani M."/>
            <person name="Mochizuki N."/>
            <person name="Monte I."/>
            <person name="Mosher R."/>
            <person name="Nagasaki H."/>
            <person name="Nakagami H."/>
            <person name="Naramoto S."/>
            <person name="Nishitani K."/>
            <person name="Ohtani M."/>
            <person name="Okamoto T."/>
            <person name="Okumura M."/>
            <person name="Phillips J."/>
            <person name="Pollak B."/>
            <person name="Reinders A."/>
            <person name="Rovekamp M."/>
            <person name="Sano R."/>
            <person name="Sawa S."/>
            <person name="Schmid M.W."/>
            <person name="Shirakawa M."/>
            <person name="Solano R."/>
            <person name="Spunde A."/>
            <person name="Suetsugu N."/>
            <person name="Sugano S."/>
            <person name="Sugiyama A."/>
            <person name="Sun R."/>
            <person name="Suzuki Y."/>
            <person name="Takenaka M."/>
            <person name="Takezawa D."/>
            <person name="Tomogane H."/>
            <person name="Tsuzuki M."/>
            <person name="Ueda T."/>
            <person name="Umeda M."/>
            <person name="Ward J.M."/>
            <person name="Watanabe Y."/>
            <person name="Yazaki K."/>
            <person name="Yokoyama R."/>
            <person name="Yoshitake Y."/>
            <person name="Yotsui I."/>
            <person name="Zachgo S."/>
            <person name="Schmutz J."/>
        </authorList>
    </citation>
    <scope>NUCLEOTIDE SEQUENCE [LARGE SCALE GENOMIC DNA]</scope>
    <source>
        <strain evidence="3">Tak-1</strain>
    </source>
</reference>
<name>A0A2R6WFK6_MARPO</name>
<organism evidence="2 3">
    <name type="scientific">Marchantia polymorpha</name>
    <name type="common">Common liverwort</name>
    <name type="synonym">Marchantia aquatica</name>
    <dbReference type="NCBI Taxonomy" id="3197"/>
    <lineage>
        <taxon>Eukaryota</taxon>
        <taxon>Viridiplantae</taxon>
        <taxon>Streptophyta</taxon>
        <taxon>Embryophyta</taxon>
        <taxon>Marchantiophyta</taxon>
        <taxon>Marchantiopsida</taxon>
        <taxon>Marchantiidae</taxon>
        <taxon>Marchantiales</taxon>
        <taxon>Marchantiaceae</taxon>
        <taxon>Marchantia</taxon>
    </lineage>
</organism>
<accession>A0A2R6WFK6</accession>